<reference evidence="2" key="1">
    <citation type="submission" date="2025-08" db="UniProtKB">
        <authorList>
            <consortium name="RefSeq"/>
        </authorList>
    </citation>
    <scope>IDENTIFICATION</scope>
    <source>
        <tissue evidence="2">Whole organism</tissue>
    </source>
</reference>
<name>A0A979FRP1_HYAAZ</name>
<keyword evidence="1" id="KW-1185">Reference proteome</keyword>
<protein>
    <submittedName>
        <fullName evidence="2">Uncharacterized protein LOC125178717</fullName>
    </submittedName>
</protein>
<dbReference type="KEGG" id="hazt:125178717"/>
<dbReference type="OrthoDB" id="6404972at2759"/>
<dbReference type="RefSeq" id="XP_047739082.1">
    <property type="nucleotide sequence ID" value="XM_047883126.1"/>
</dbReference>
<dbReference type="Proteomes" id="UP000694843">
    <property type="component" value="Unplaced"/>
</dbReference>
<dbReference type="AlphaFoldDB" id="A0A979FRP1"/>
<sequence>MTNLAPENVTTRAAPGAITLFKFDPCATGVAALNIFVTNARTRNVNKQNAICTNENGRPLVIKTEEQRQKALQAVQKSWAAWAWLTATFTSDKVLQWPDGTNVTQCLTTKGIVVISPAEQYSMLDGLGNFVDSKSPSILEYPVLCYK</sequence>
<evidence type="ECO:0000313" key="2">
    <source>
        <dbReference type="RefSeq" id="XP_047739082.1"/>
    </source>
</evidence>
<accession>A0A979FRP1</accession>
<organism evidence="1 2">
    <name type="scientific">Hyalella azteca</name>
    <name type="common">Amphipod</name>
    <dbReference type="NCBI Taxonomy" id="294128"/>
    <lineage>
        <taxon>Eukaryota</taxon>
        <taxon>Metazoa</taxon>
        <taxon>Ecdysozoa</taxon>
        <taxon>Arthropoda</taxon>
        <taxon>Crustacea</taxon>
        <taxon>Multicrustacea</taxon>
        <taxon>Malacostraca</taxon>
        <taxon>Eumalacostraca</taxon>
        <taxon>Peracarida</taxon>
        <taxon>Amphipoda</taxon>
        <taxon>Senticaudata</taxon>
        <taxon>Talitrida</taxon>
        <taxon>Talitroidea</taxon>
        <taxon>Hyalellidae</taxon>
        <taxon>Hyalella</taxon>
    </lineage>
</organism>
<evidence type="ECO:0000313" key="1">
    <source>
        <dbReference type="Proteomes" id="UP000694843"/>
    </source>
</evidence>
<proteinExistence type="predicted"/>
<gene>
    <name evidence="2" type="primary">LOC125178717</name>
</gene>
<dbReference type="GeneID" id="125178717"/>